<dbReference type="EMBL" id="DRIG01000029">
    <property type="protein sequence ID" value="HEC78014.1"/>
    <property type="molecule type" value="Genomic_DNA"/>
</dbReference>
<protein>
    <submittedName>
        <fullName evidence="1">T9SS type A sorting domain-containing protein</fullName>
    </submittedName>
</protein>
<proteinExistence type="predicted"/>
<name>A0A9C9EL88_UNCW3</name>
<accession>A0A9C9EL88</accession>
<comment type="caution">
    <text evidence="1">The sequence shown here is derived from an EMBL/GenBank/DDBJ whole genome shotgun (WGS) entry which is preliminary data.</text>
</comment>
<reference evidence="1" key="1">
    <citation type="journal article" date="2020" name="mSystems">
        <title>Genome- and Community-Level Interaction Insights into Carbon Utilization and Element Cycling Functions of Hydrothermarchaeota in Hydrothermal Sediment.</title>
        <authorList>
            <person name="Zhou Z."/>
            <person name="Liu Y."/>
            <person name="Xu W."/>
            <person name="Pan J."/>
            <person name="Luo Z.H."/>
            <person name="Li M."/>
        </authorList>
    </citation>
    <scope>NUCLEOTIDE SEQUENCE</scope>
    <source>
        <strain evidence="1">HyVt-388</strain>
    </source>
</reference>
<dbReference type="NCBIfam" id="TIGR04183">
    <property type="entry name" value="Por_Secre_tail"/>
    <property type="match status" value="1"/>
</dbReference>
<evidence type="ECO:0000313" key="1">
    <source>
        <dbReference type="EMBL" id="HEC78014.1"/>
    </source>
</evidence>
<gene>
    <name evidence="1" type="ORF">ENI34_02590</name>
</gene>
<dbReference type="Proteomes" id="UP000885826">
    <property type="component" value="Unassembled WGS sequence"/>
</dbReference>
<dbReference type="InterPro" id="IPR026444">
    <property type="entry name" value="Secre_tail"/>
</dbReference>
<evidence type="ECO:0000313" key="2">
    <source>
        <dbReference type="Proteomes" id="UP000885826"/>
    </source>
</evidence>
<organism evidence="1 2">
    <name type="scientific">candidate division WOR-3 bacterium</name>
    <dbReference type="NCBI Taxonomy" id="2052148"/>
    <lineage>
        <taxon>Bacteria</taxon>
        <taxon>Bacteria division WOR-3</taxon>
    </lineage>
</organism>
<dbReference type="AlphaFoldDB" id="A0A9C9EL88"/>
<sequence length="55" mass="6766">MLYCRWHYYNCTMRENLLPGYYQERIDTKDLPSGIYFVVLRQDNDKVSKKFLLVK</sequence>